<dbReference type="PANTHER" id="PTHR42837">
    <property type="entry name" value="REGULATOR OF SIGMA-E PROTEASE RSEP"/>
    <property type="match status" value="1"/>
</dbReference>
<keyword evidence="5 11" id="KW-0812">Transmembrane</keyword>
<feature type="transmembrane region" description="Helical" evidence="11">
    <location>
        <begin position="387"/>
        <end position="408"/>
    </location>
</feature>
<dbReference type="CDD" id="cd06163">
    <property type="entry name" value="S2P-M50_PDZ_RseP-like"/>
    <property type="match status" value="1"/>
</dbReference>
<evidence type="ECO:0000256" key="10">
    <source>
        <dbReference type="ARBA" id="ARBA00023136"/>
    </source>
</evidence>
<name>A0A2T0SCI5_9ACTN</name>
<dbReference type="PANTHER" id="PTHR42837:SF2">
    <property type="entry name" value="MEMBRANE METALLOPROTEASE ARASP2, CHLOROPLASTIC-RELATED"/>
    <property type="match status" value="1"/>
</dbReference>
<feature type="domain" description="Peptidase M50" evidence="12">
    <location>
        <begin position="9"/>
        <end position="365"/>
    </location>
</feature>
<protein>
    <submittedName>
        <fullName evidence="14">RIP metalloprotease RseP</fullName>
    </submittedName>
</protein>
<comment type="cofactor">
    <cofactor evidence="1">
        <name>Zn(2+)</name>
        <dbReference type="ChEBI" id="CHEBI:29105"/>
    </cofactor>
</comment>
<dbReference type="GO" id="GO:0016020">
    <property type="term" value="C:membrane"/>
    <property type="evidence" value="ECO:0007669"/>
    <property type="project" value="UniProtKB-SubCell"/>
</dbReference>
<evidence type="ECO:0000313" key="15">
    <source>
        <dbReference type="Proteomes" id="UP000239209"/>
    </source>
</evidence>
<evidence type="ECO:0000256" key="3">
    <source>
        <dbReference type="ARBA" id="ARBA00007931"/>
    </source>
</evidence>
<dbReference type="Pfam" id="PF17820">
    <property type="entry name" value="PDZ_6"/>
    <property type="match status" value="1"/>
</dbReference>
<dbReference type="InterPro" id="IPR008915">
    <property type="entry name" value="Peptidase_M50"/>
</dbReference>
<dbReference type="EMBL" id="PVZG01000003">
    <property type="protein sequence ID" value="PRY31126.1"/>
    <property type="molecule type" value="Genomic_DNA"/>
</dbReference>
<evidence type="ECO:0000259" key="13">
    <source>
        <dbReference type="Pfam" id="PF17820"/>
    </source>
</evidence>
<evidence type="ECO:0000259" key="12">
    <source>
        <dbReference type="Pfam" id="PF02163"/>
    </source>
</evidence>
<comment type="caution">
    <text evidence="14">The sequence shown here is derived from an EMBL/GenBank/DDBJ whole genome shotgun (WGS) entry which is preliminary data.</text>
</comment>
<gene>
    <name evidence="14" type="ORF">CLV70_10310</name>
</gene>
<dbReference type="Proteomes" id="UP000239209">
    <property type="component" value="Unassembled WGS sequence"/>
</dbReference>
<keyword evidence="9 14" id="KW-0482">Metalloprotease</keyword>
<evidence type="ECO:0000313" key="14">
    <source>
        <dbReference type="EMBL" id="PRY31126.1"/>
    </source>
</evidence>
<keyword evidence="7" id="KW-0862">Zinc</keyword>
<keyword evidence="10 11" id="KW-0472">Membrane</keyword>
<dbReference type="GO" id="GO:0006508">
    <property type="term" value="P:proteolysis"/>
    <property type="evidence" value="ECO:0007669"/>
    <property type="project" value="UniProtKB-KW"/>
</dbReference>
<feature type="transmembrane region" description="Helical" evidence="11">
    <location>
        <begin position="99"/>
        <end position="125"/>
    </location>
</feature>
<dbReference type="InterPro" id="IPR004387">
    <property type="entry name" value="Pept_M50_Zn"/>
</dbReference>
<accession>A0A2T0SCI5</accession>
<keyword evidence="8 11" id="KW-1133">Transmembrane helix</keyword>
<organism evidence="14 15">
    <name type="scientific">Pseudosporangium ferrugineum</name>
    <dbReference type="NCBI Taxonomy" id="439699"/>
    <lineage>
        <taxon>Bacteria</taxon>
        <taxon>Bacillati</taxon>
        <taxon>Actinomycetota</taxon>
        <taxon>Actinomycetes</taxon>
        <taxon>Micromonosporales</taxon>
        <taxon>Micromonosporaceae</taxon>
        <taxon>Pseudosporangium</taxon>
    </lineage>
</organism>
<dbReference type="OrthoDB" id="9782003at2"/>
<evidence type="ECO:0000256" key="1">
    <source>
        <dbReference type="ARBA" id="ARBA00001947"/>
    </source>
</evidence>
<proteinExistence type="inferred from homology"/>
<evidence type="ECO:0000256" key="4">
    <source>
        <dbReference type="ARBA" id="ARBA00022670"/>
    </source>
</evidence>
<keyword evidence="4 14" id="KW-0645">Protease</keyword>
<evidence type="ECO:0000256" key="5">
    <source>
        <dbReference type="ARBA" id="ARBA00022692"/>
    </source>
</evidence>
<comment type="subcellular location">
    <subcellularLocation>
        <location evidence="2">Membrane</location>
        <topology evidence="2">Multi-pass membrane protein</topology>
    </subcellularLocation>
</comment>
<keyword evidence="6" id="KW-0378">Hydrolase</keyword>
<comment type="similarity">
    <text evidence="3">Belongs to the peptidase M50B family.</text>
</comment>
<dbReference type="SUPFAM" id="SSF50156">
    <property type="entry name" value="PDZ domain-like"/>
    <property type="match status" value="1"/>
</dbReference>
<feature type="domain" description="PDZ" evidence="13">
    <location>
        <begin position="164"/>
        <end position="205"/>
    </location>
</feature>
<evidence type="ECO:0000256" key="11">
    <source>
        <dbReference type="SAM" id="Phobius"/>
    </source>
</evidence>
<evidence type="ECO:0000256" key="8">
    <source>
        <dbReference type="ARBA" id="ARBA00022989"/>
    </source>
</evidence>
<evidence type="ECO:0000256" key="6">
    <source>
        <dbReference type="ARBA" id="ARBA00022801"/>
    </source>
</evidence>
<dbReference type="Pfam" id="PF02163">
    <property type="entry name" value="Peptidase_M50"/>
    <property type="match status" value="1"/>
</dbReference>
<dbReference type="Gene3D" id="2.30.42.10">
    <property type="match status" value="1"/>
</dbReference>
<evidence type="ECO:0000256" key="9">
    <source>
        <dbReference type="ARBA" id="ARBA00023049"/>
    </source>
</evidence>
<dbReference type="GO" id="GO:0004222">
    <property type="term" value="F:metalloendopeptidase activity"/>
    <property type="evidence" value="ECO:0007669"/>
    <property type="project" value="InterPro"/>
</dbReference>
<sequence length="416" mass="44827">MLYWLGTAAFALAILISVSLHELGHMITAKRFGMKVTKYFVGFGPTIFSFHRGETEYGLKAIPLGGFCKIVGMTPQDDDVAPEDQPRAMWRFPVWKRTIVMSAGSITHFVLAIVATWFAAVFVGLPNPDLPQTAAEERAIPARISVGECVQLVVTDQQGCAPTDPKAPAAVAGLKSGDIITSVGGKPIQNYGELTDAIRALPPGEVPFGYTRDGVAGTTKVNLISAQRAPLDDPDGEVKQVAVAGVGPRLDMPGLVTYGPIDGVGASFDYGWTLVKASFAAMKRIPEKVPALWNSITGDERDPDTPISVVGASRLGGEAIERGVPEIFLMIFISLNVFIGLFNLLPLLPVDGGHIAIAWYERVRSWIYARLKKPDPGRVDYYKLMPLTYAVILIGGAFTLLTITADVVNPISIFSR</sequence>
<dbReference type="InterPro" id="IPR036034">
    <property type="entry name" value="PDZ_sf"/>
</dbReference>
<evidence type="ECO:0000256" key="2">
    <source>
        <dbReference type="ARBA" id="ARBA00004141"/>
    </source>
</evidence>
<reference evidence="14 15" key="1">
    <citation type="submission" date="2018-03" db="EMBL/GenBank/DDBJ databases">
        <title>Genomic Encyclopedia of Archaeal and Bacterial Type Strains, Phase II (KMG-II): from individual species to whole genera.</title>
        <authorList>
            <person name="Goeker M."/>
        </authorList>
    </citation>
    <scope>NUCLEOTIDE SEQUENCE [LARGE SCALE GENOMIC DNA]</scope>
    <source>
        <strain evidence="14 15">DSM 45348</strain>
    </source>
</reference>
<evidence type="ECO:0000256" key="7">
    <source>
        <dbReference type="ARBA" id="ARBA00022833"/>
    </source>
</evidence>
<dbReference type="AlphaFoldDB" id="A0A2T0SCI5"/>
<keyword evidence="15" id="KW-1185">Reference proteome</keyword>
<dbReference type="InterPro" id="IPR041489">
    <property type="entry name" value="PDZ_6"/>
</dbReference>
<dbReference type="RefSeq" id="WP_106125656.1">
    <property type="nucleotide sequence ID" value="NZ_PVZG01000003.1"/>
</dbReference>